<dbReference type="Gene3D" id="3.40.640.10">
    <property type="entry name" value="Type I PLP-dependent aspartate aminotransferase-like (Major domain)"/>
    <property type="match status" value="1"/>
</dbReference>
<dbReference type="Proteomes" id="UP000006365">
    <property type="component" value="Chromosome"/>
</dbReference>
<keyword evidence="7" id="KW-1185">Reference proteome</keyword>
<evidence type="ECO:0000256" key="3">
    <source>
        <dbReference type="ARBA" id="ARBA00022679"/>
    </source>
</evidence>
<dbReference type="InterPro" id="IPR050859">
    <property type="entry name" value="Class-I_PLP-dep_aminotransf"/>
</dbReference>
<dbReference type="InterPro" id="IPR015424">
    <property type="entry name" value="PyrdxlP-dep_Trfase"/>
</dbReference>
<evidence type="ECO:0000256" key="4">
    <source>
        <dbReference type="ARBA" id="ARBA00022898"/>
    </source>
</evidence>
<gene>
    <name evidence="6" type="ordered locus">Despr_1668</name>
</gene>
<dbReference type="GO" id="GO:0005829">
    <property type="term" value="C:cytosol"/>
    <property type="evidence" value="ECO:0007669"/>
    <property type="project" value="TreeGrafter"/>
</dbReference>
<dbReference type="SUPFAM" id="SSF53383">
    <property type="entry name" value="PLP-dependent transferases"/>
    <property type="match status" value="1"/>
</dbReference>
<reference evidence="6 7" key="1">
    <citation type="journal article" date="2011" name="Stand. Genomic Sci.">
        <title>Complete genome sequence of Desulfobulbus propionicus type strain (1pr3).</title>
        <authorList>
            <person name="Pagani I."/>
            <person name="Lapidus A."/>
            <person name="Nolan M."/>
            <person name="Lucas S."/>
            <person name="Hammon N."/>
            <person name="Deshpande S."/>
            <person name="Cheng J.F."/>
            <person name="Chertkov O."/>
            <person name="Davenport K."/>
            <person name="Tapia R."/>
            <person name="Han C."/>
            <person name="Goodwin L."/>
            <person name="Pitluck S."/>
            <person name="Liolios K."/>
            <person name="Mavromatis K."/>
            <person name="Ivanova N."/>
            <person name="Mikhailova N."/>
            <person name="Pati A."/>
            <person name="Chen A."/>
            <person name="Palaniappan K."/>
            <person name="Land M."/>
            <person name="Hauser L."/>
            <person name="Chang Y.J."/>
            <person name="Jeffries C.D."/>
            <person name="Detter J.C."/>
            <person name="Brambilla E."/>
            <person name="Kannan K.P."/>
            <person name="Djao O.D."/>
            <person name="Rohde M."/>
            <person name="Pukall R."/>
            <person name="Spring S."/>
            <person name="Goker M."/>
            <person name="Sikorski J."/>
            <person name="Woyke T."/>
            <person name="Bristow J."/>
            <person name="Eisen J.A."/>
            <person name="Markowitz V."/>
            <person name="Hugenholtz P."/>
            <person name="Kyrpides N.C."/>
            <person name="Klenk H.P."/>
        </authorList>
    </citation>
    <scope>NUCLEOTIDE SEQUENCE [LARGE SCALE GENOMIC DNA]</scope>
    <source>
        <strain evidence="7">ATCC 33891 / DSM 2032 / 1pr3</strain>
    </source>
</reference>
<dbReference type="GO" id="GO:0009042">
    <property type="term" value="F:valine-pyruvate transaminase activity"/>
    <property type="evidence" value="ECO:0007669"/>
    <property type="project" value="UniProtKB-EC"/>
</dbReference>
<accession>A0A7U3YLZ7</accession>
<comment type="cofactor">
    <cofactor evidence="1">
        <name>pyridoxal 5'-phosphate</name>
        <dbReference type="ChEBI" id="CHEBI:597326"/>
    </cofactor>
</comment>
<dbReference type="PANTHER" id="PTHR42790">
    <property type="entry name" value="AMINOTRANSFERASE"/>
    <property type="match status" value="1"/>
</dbReference>
<evidence type="ECO:0000313" key="7">
    <source>
        <dbReference type="Proteomes" id="UP000006365"/>
    </source>
</evidence>
<dbReference type="NCBIfam" id="NF006967">
    <property type="entry name" value="PRK09440.1-5"/>
    <property type="match status" value="1"/>
</dbReference>
<dbReference type="Pfam" id="PF00155">
    <property type="entry name" value="Aminotran_1_2"/>
    <property type="match status" value="1"/>
</dbReference>
<dbReference type="PANTHER" id="PTHR42790:SF4">
    <property type="entry name" value="VALINE--PYRUVATE AMINOTRANSFERASE"/>
    <property type="match status" value="1"/>
</dbReference>
<name>A0A7U3YLZ7_DESPD</name>
<evidence type="ECO:0000259" key="5">
    <source>
        <dbReference type="Pfam" id="PF00155"/>
    </source>
</evidence>
<protein>
    <submittedName>
        <fullName evidence="6">Aminotransferase class I and II</fullName>
        <ecNumber evidence="6">2.6.1.66</ecNumber>
    </submittedName>
</protein>
<dbReference type="InterPro" id="IPR015421">
    <property type="entry name" value="PyrdxlP-dep_Trfase_major"/>
</dbReference>
<keyword evidence="4" id="KW-0663">Pyridoxal phosphate</keyword>
<dbReference type="InterPro" id="IPR004839">
    <property type="entry name" value="Aminotransferase_I/II_large"/>
</dbReference>
<evidence type="ECO:0000256" key="1">
    <source>
        <dbReference type="ARBA" id="ARBA00001933"/>
    </source>
</evidence>
<dbReference type="NCBIfam" id="NF006964">
    <property type="entry name" value="PRK09440.1-2"/>
    <property type="match status" value="1"/>
</dbReference>
<dbReference type="GO" id="GO:0030170">
    <property type="term" value="F:pyridoxal phosphate binding"/>
    <property type="evidence" value="ECO:0007669"/>
    <property type="project" value="InterPro"/>
</dbReference>
<dbReference type="EC" id="2.6.1.66" evidence="6"/>
<proteinExistence type="predicted"/>
<evidence type="ECO:0000313" key="6">
    <source>
        <dbReference type="EMBL" id="ADW17820.1"/>
    </source>
</evidence>
<dbReference type="RefSeq" id="WP_015724361.1">
    <property type="nucleotide sequence ID" value="NC_014972.1"/>
</dbReference>
<dbReference type="AlphaFoldDB" id="A0A7U3YLZ7"/>
<sequence length="419" mass="46464">MKVSAFGEKLTKGAGILSLMDDLGNALAEGGKIMMGGGNPGHIPQIQELMRERLRMLVEDDQALRKLIGVYDPPRGDGSFRRALAALLRREYGWKIDEDNICLTNGSQGAFFLLFNLLAGKTTQGGNRKILLPLAPEYIGYADLGLSEDFFTSVRPRIELIGDHFFKYRVNFDRIDLTEEIAAICVSRPTNPTGNVLTAEEIAGLSRLAQAHDLPLIIDNAYGLPFPGMIYTEAAPVWGKHLVLCMSLSKFGLPAARTGIVIADQELIRLLSGMNAVVNLATGSLGAMLTTELVESGEIMRLSREVIRPFYQDKMERALARIEETFSGFPYKVHVPEGAMFLWLWFPDLPVSCRQLYERLKARGVVVVAGDYFFPGLTPGWQHARECLRITYAQDDKDVLRGIGIIADEVRSIFSNKHA</sequence>
<keyword evidence="3 6" id="KW-0808">Transferase</keyword>
<dbReference type="KEGG" id="dpr:Despr_1668"/>
<dbReference type="EMBL" id="CP002364">
    <property type="protein sequence ID" value="ADW17820.1"/>
    <property type="molecule type" value="Genomic_DNA"/>
</dbReference>
<organism evidence="6 7">
    <name type="scientific">Desulfobulbus propionicus (strain ATCC 33891 / DSM 2032 / VKM B-1956 / 1pr3)</name>
    <dbReference type="NCBI Taxonomy" id="577650"/>
    <lineage>
        <taxon>Bacteria</taxon>
        <taxon>Pseudomonadati</taxon>
        <taxon>Thermodesulfobacteriota</taxon>
        <taxon>Desulfobulbia</taxon>
        <taxon>Desulfobulbales</taxon>
        <taxon>Desulfobulbaceae</taxon>
        <taxon>Desulfobulbus</taxon>
    </lineage>
</organism>
<feature type="domain" description="Aminotransferase class I/classII large" evidence="5">
    <location>
        <begin position="178"/>
        <end position="400"/>
    </location>
</feature>
<evidence type="ECO:0000256" key="2">
    <source>
        <dbReference type="ARBA" id="ARBA00022576"/>
    </source>
</evidence>
<dbReference type="CDD" id="cd00609">
    <property type="entry name" value="AAT_like"/>
    <property type="match status" value="1"/>
</dbReference>
<dbReference type="GO" id="GO:1901605">
    <property type="term" value="P:alpha-amino acid metabolic process"/>
    <property type="evidence" value="ECO:0007669"/>
    <property type="project" value="TreeGrafter"/>
</dbReference>
<keyword evidence="2 6" id="KW-0032">Aminotransferase</keyword>